<evidence type="ECO:0000256" key="4">
    <source>
        <dbReference type="ARBA" id="ARBA00022692"/>
    </source>
</evidence>
<dbReference type="EMBL" id="JACHGY010000001">
    <property type="protein sequence ID" value="MBB6430568.1"/>
    <property type="molecule type" value="Genomic_DNA"/>
</dbReference>
<keyword evidence="7" id="KW-0813">Transport</keyword>
<evidence type="ECO:0000256" key="2">
    <source>
        <dbReference type="ARBA" id="ARBA00005811"/>
    </source>
</evidence>
<organism evidence="9 10">
    <name type="scientific">Algisphaera agarilytica</name>
    <dbReference type="NCBI Taxonomy" id="1385975"/>
    <lineage>
        <taxon>Bacteria</taxon>
        <taxon>Pseudomonadati</taxon>
        <taxon>Planctomycetota</taxon>
        <taxon>Phycisphaerae</taxon>
        <taxon>Phycisphaerales</taxon>
        <taxon>Phycisphaeraceae</taxon>
        <taxon>Algisphaera</taxon>
    </lineage>
</organism>
<comment type="caution">
    <text evidence="9">The sequence shown here is derived from an EMBL/GenBank/DDBJ whole genome shotgun (WGS) entry which is preliminary data.</text>
</comment>
<feature type="transmembrane region" description="Helical" evidence="8">
    <location>
        <begin position="16"/>
        <end position="37"/>
    </location>
</feature>
<keyword evidence="4 7" id="KW-0812">Transmembrane</keyword>
<protein>
    <submittedName>
        <fullName evidence="9">Biopolymer transport protein ExbD</fullName>
    </submittedName>
</protein>
<dbReference type="AlphaFoldDB" id="A0A7X0H792"/>
<keyword evidence="10" id="KW-1185">Reference proteome</keyword>
<keyword evidence="5 8" id="KW-1133">Transmembrane helix</keyword>
<reference evidence="9 10" key="1">
    <citation type="submission" date="2020-08" db="EMBL/GenBank/DDBJ databases">
        <title>Genomic Encyclopedia of Type Strains, Phase IV (KMG-IV): sequencing the most valuable type-strain genomes for metagenomic binning, comparative biology and taxonomic classification.</title>
        <authorList>
            <person name="Goeker M."/>
        </authorList>
    </citation>
    <scope>NUCLEOTIDE SEQUENCE [LARGE SCALE GENOMIC DNA]</scope>
    <source>
        <strain evidence="9 10">DSM 103725</strain>
    </source>
</reference>
<evidence type="ECO:0000256" key="8">
    <source>
        <dbReference type="SAM" id="Phobius"/>
    </source>
</evidence>
<evidence type="ECO:0000256" key="3">
    <source>
        <dbReference type="ARBA" id="ARBA00022475"/>
    </source>
</evidence>
<sequence>MSKVVQRGAVAPSMNITPLIDVVFLLIIFFMLVNNIVSEETVDMVLPELEDPQTRELGDVDRIVINVAPEPFTRQGRAEFPLSHTGTASYIKIGTGSNSRFEITDIPGITEKLKQVKAQRPEVEALLRADGAIYYDVMEPVMDALSTAGIETVNLVAYMPSD</sequence>
<dbReference type="Pfam" id="PF02472">
    <property type="entry name" value="ExbD"/>
    <property type="match status" value="1"/>
</dbReference>
<dbReference type="PANTHER" id="PTHR30558">
    <property type="entry name" value="EXBD MEMBRANE COMPONENT OF PMF-DRIVEN MACROMOLECULE IMPORT SYSTEM"/>
    <property type="match status" value="1"/>
</dbReference>
<accession>A0A7X0H792</accession>
<evidence type="ECO:0000256" key="6">
    <source>
        <dbReference type="ARBA" id="ARBA00023136"/>
    </source>
</evidence>
<dbReference type="RefSeq" id="WP_184678075.1">
    <property type="nucleotide sequence ID" value="NZ_JACHGY010000001.1"/>
</dbReference>
<comment type="subcellular location">
    <subcellularLocation>
        <location evidence="1">Cell membrane</location>
        <topology evidence="1">Single-pass membrane protein</topology>
    </subcellularLocation>
    <subcellularLocation>
        <location evidence="7">Cell membrane</location>
        <topology evidence="7">Single-pass type II membrane protein</topology>
    </subcellularLocation>
</comment>
<evidence type="ECO:0000256" key="5">
    <source>
        <dbReference type="ARBA" id="ARBA00022989"/>
    </source>
</evidence>
<gene>
    <name evidence="9" type="ORF">HNQ40_002374</name>
</gene>
<evidence type="ECO:0000256" key="1">
    <source>
        <dbReference type="ARBA" id="ARBA00004162"/>
    </source>
</evidence>
<evidence type="ECO:0000256" key="7">
    <source>
        <dbReference type="RuleBase" id="RU003879"/>
    </source>
</evidence>
<evidence type="ECO:0000313" key="10">
    <source>
        <dbReference type="Proteomes" id="UP000541810"/>
    </source>
</evidence>
<dbReference type="Proteomes" id="UP000541810">
    <property type="component" value="Unassembled WGS sequence"/>
</dbReference>
<proteinExistence type="inferred from homology"/>
<comment type="similarity">
    <text evidence="2 7">Belongs to the ExbD/TolR family.</text>
</comment>
<dbReference type="GO" id="GO:0015031">
    <property type="term" value="P:protein transport"/>
    <property type="evidence" value="ECO:0007669"/>
    <property type="project" value="UniProtKB-KW"/>
</dbReference>
<keyword evidence="3" id="KW-1003">Cell membrane</keyword>
<dbReference type="InterPro" id="IPR003400">
    <property type="entry name" value="ExbD"/>
</dbReference>
<name>A0A7X0H792_9BACT</name>
<keyword evidence="6 8" id="KW-0472">Membrane</keyword>
<keyword evidence="7" id="KW-0653">Protein transport</keyword>
<evidence type="ECO:0000313" key="9">
    <source>
        <dbReference type="EMBL" id="MBB6430568.1"/>
    </source>
</evidence>
<dbReference type="Gene3D" id="3.30.420.270">
    <property type="match status" value="1"/>
</dbReference>
<dbReference type="GO" id="GO:0005886">
    <property type="term" value="C:plasma membrane"/>
    <property type="evidence" value="ECO:0007669"/>
    <property type="project" value="UniProtKB-SubCell"/>
</dbReference>
<dbReference type="GO" id="GO:0022857">
    <property type="term" value="F:transmembrane transporter activity"/>
    <property type="evidence" value="ECO:0007669"/>
    <property type="project" value="InterPro"/>
</dbReference>